<name>A0A3G9ILH5_9BACL</name>
<evidence type="ECO:0000313" key="1">
    <source>
        <dbReference type="EMBL" id="BBH19797.1"/>
    </source>
</evidence>
<organism evidence="1 2">
    <name type="scientific">Paenibacillus baekrokdamisoli</name>
    <dbReference type="NCBI Taxonomy" id="1712516"/>
    <lineage>
        <taxon>Bacteria</taxon>
        <taxon>Bacillati</taxon>
        <taxon>Bacillota</taxon>
        <taxon>Bacilli</taxon>
        <taxon>Bacillales</taxon>
        <taxon>Paenibacillaceae</taxon>
        <taxon>Paenibacillus</taxon>
    </lineage>
</organism>
<dbReference type="AlphaFoldDB" id="A0A3G9ILH5"/>
<dbReference type="OrthoDB" id="2666155at2"/>
<accession>A0A3G9ILH5</accession>
<gene>
    <name evidence="1" type="ORF">Back11_11420</name>
</gene>
<protein>
    <submittedName>
        <fullName evidence="1">Uncharacterized protein</fullName>
    </submittedName>
</protein>
<keyword evidence="2" id="KW-1185">Reference proteome</keyword>
<sequence>MPRDLEADLAICEAATPGPYEITTCDCGSPVCSQVFISITNTEGRLFPEDAAFYVAARNGWPETIRELQAAEAKIDRLQNELQLYQEQLQQSRGCGD</sequence>
<dbReference type="KEGG" id="pbk:Back11_11420"/>
<proteinExistence type="predicted"/>
<reference evidence="1 2" key="1">
    <citation type="submission" date="2018-11" db="EMBL/GenBank/DDBJ databases">
        <title>Complete genome sequence of Paenibacillus baekrokdamisoli strain KCTC 33723.</title>
        <authorList>
            <person name="Kang S.W."/>
            <person name="Lee K.C."/>
            <person name="Kim K.K."/>
            <person name="Kim J.S."/>
            <person name="Kim D.S."/>
            <person name="Ko S.H."/>
            <person name="Yang S.H."/>
            <person name="Lee J.S."/>
        </authorList>
    </citation>
    <scope>NUCLEOTIDE SEQUENCE [LARGE SCALE GENOMIC DNA]</scope>
    <source>
        <strain evidence="1 2">KCTC 33723</strain>
    </source>
</reference>
<dbReference type="RefSeq" id="WP_125654403.1">
    <property type="nucleotide sequence ID" value="NZ_AP019308.1"/>
</dbReference>
<dbReference type="Proteomes" id="UP000275368">
    <property type="component" value="Chromosome"/>
</dbReference>
<dbReference type="EMBL" id="AP019308">
    <property type="protein sequence ID" value="BBH19797.1"/>
    <property type="molecule type" value="Genomic_DNA"/>
</dbReference>
<evidence type="ECO:0000313" key="2">
    <source>
        <dbReference type="Proteomes" id="UP000275368"/>
    </source>
</evidence>